<comment type="caution">
    <text evidence="1">The sequence shown here is derived from an EMBL/GenBank/DDBJ whole genome shotgun (WGS) entry which is preliminary data.</text>
</comment>
<evidence type="ECO:0000313" key="2">
    <source>
        <dbReference type="Proteomes" id="UP001218218"/>
    </source>
</evidence>
<name>A0AAD7E7K4_9AGAR</name>
<dbReference type="EMBL" id="JARIHO010000122">
    <property type="protein sequence ID" value="KAJ7301993.1"/>
    <property type="molecule type" value="Genomic_DNA"/>
</dbReference>
<proteinExistence type="predicted"/>
<dbReference type="AlphaFoldDB" id="A0AAD7E7K4"/>
<organism evidence="1 2">
    <name type="scientific">Mycena albidolilacea</name>
    <dbReference type="NCBI Taxonomy" id="1033008"/>
    <lineage>
        <taxon>Eukaryota</taxon>
        <taxon>Fungi</taxon>
        <taxon>Dikarya</taxon>
        <taxon>Basidiomycota</taxon>
        <taxon>Agaricomycotina</taxon>
        <taxon>Agaricomycetes</taxon>
        <taxon>Agaricomycetidae</taxon>
        <taxon>Agaricales</taxon>
        <taxon>Marasmiineae</taxon>
        <taxon>Mycenaceae</taxon>
        <taxon>Mycena</taxon>
    </lineage>
</organism>
<accession>A0AAD7E7K4</accession>
<evidence type="ECO:0000313" key="1">
    <source>
        <dbReference type="EMBL" id="KAJ7301993.1"/>
    </source>
</evidence>
<sequence length="353" mass="39923">MCKNAVKSVTRFEIKLTWYQSPWSEAITSCPLCEGLVVNFKTKVLKFTIPDVLFSVTVTSDSGLASRLGEVDSSRVESSHAHDSDRLLSRTQVDLSRLESLESTLVYREMNPREFELVVHLSTSRLPSDPSVARPDRKQQQKKKHINLFFFARESFRRGRGRHRDNHERRGISRRACRLPGCPGRALLEFSGVIIIVNDAPDQSGVVVFGLEVHYFWITICWYHIIVGELHQAQELGFFDSEATIQPDGTSIVLELFGRNGGPMAVTTVSRADQRVRFLPNHERTITGNRHIIRTPFRAKGGEDWFQVSNETTLGLYSFRLVVDQKCPPQATPIAKSGALPKTQKVKMVKGDE</sequence>
<dbReference type="Proteomes" id="UP001218218">
    <property type="component" value="Unassembled WGS sequence"/>
</dbReference>
<protein>
    <submittedName>
        <fullName evidence="1">Uncharacterized protein</fullName>
    </submittedName>
</protein>
<gene>
    <name evidence="1" type="ORF">DFH08DRAFT_826990</name>
</gene>
<reference evidence="1" key="1">
    <citation type="submission" date="2023-03" db="EMBL/GenBank/DDBJ databases">
        <title>Massive genome expansion in bonnet fungi (Mycena s.s.) driven by repeated elements and novel gene families across ecological guilds.</title>
        <authorList>
            <consortium name="Lawrence Berkeley National Laboratory"/>
            <person name="Harder C.B."/>
            <person name="Miyauchi S."/>
            <person name="Viragh M."/>
            <person name="Kuo A."/>
            <person name="Thoen E."/>
            <person name="Andreopoulos B."/>
            <person name="Lu D."/>
            <person name="Skrede I."/>
            <person name="Drula E."/>
            <person name="Henrissat B."/>
            <person name="Morin E."/>
            <person name="Kohler A."/>
            <person name="Barry K."/>
            <person name="LaButti K."/>
            <person name="Morin E."/>
            <person name="Salamov A."/>
            <person name="Lipzen A."/>
            <person name="Mereny Z."/>
            <person name="Hegedus B."/>
            <person name="Baldrian P."/>
            <person name="Stursova M."/>
            <person name="Weitz H."/>
            <person name="Taylor A."/>
            <person name="Grigoriev I.V."/>
            <person name="Nagy L.G."/>
            <person name="Martin F."/>
            <person name="Kauserud H."/>
        </authorList>
    </citation>
    <scope>NUCLEOTIDE SEQUENCE</scope>
    <source>
        <strain evidence="1">CBHHK002</strain>
    </source>
</reference>
<keyword evidence="2" id="KW-1185">Reference proteome</keyword>